<organism evidence="1 2">
    <name type="scientific">Papaver somniferum</name>
    <name type="common">Opium poppy</name>
    <dbReference type="NCBI Taxonomy" id="3469"/>
    <lineage>
        <taxon>Eukaryota</taxon>
        <taxon>Viridiplantae</taxon>
        <taxon>Streptophyta</taxon>
        <taxon>Embryophyta</taxon>
        <taxon>Tracheophyta</taxon>
        <taxon>Spermatophyta</taxon>
        <taxon>Magnoliopsida</taxon>
        <taxon>Ranunculales</taxon>
        <taxon>Papaveraceae</taxon>
        <taxon>Papaveroideae</taxon>
        <taxon>Papaver</taxon>
    </lineage>
</organism>
<gene>
    <name evidence="1" type="ORF">C5167_042236</name>
</gene>
<reference evidence="1 2" key="1">
    <citation type="journal article" date="2018" name="Science">
        <title>The opium poppy genome and morphinan production.</title>
        <authorList>
            <person name="Guo L."/>
            <person name="Winzer T."/>
            <person name="Yang X."/>
            <person name="Li Y."/>
            <person name="Ning Z."/>
            <person name="He Z."/>
            <person name="Teodor R."/>
            <person name="Lu Y."/>
            <person name="Bowser T.A."/>
            <person name="Graham I.A."/>
            <person name="Ye K."/>
        </authorList>
    </citation>
    <scope>NUCLEOTIDE SEQUENCE [LARGE SCALE GENOMIC DNA]</scope>
    <source>
        <strain evidence="2">cv. HN1</strain>
        <tissue evidence="1">Leaves</tissue>
    </source>
</reference>
<dbReference type="EMBL" id="CM010724">
    <property type="protein sequence ID" value="RZC79662.1"/>
    <property type="molecule type" value="Genomic_DNA"/>
</dbReference>
<dbReference type="Proteomes" id="UP000316621">
    <property type="component" value="Chromosome 10"/>
</dbReference>
<dbReference type="Gramene" id="RZC79662">
    <property type="protein sequence ID" value="RZC79662"/>
    <property type="gene ID" value="C5167_042236"/>
</dbReference>
<protein>
    <submittedName>
        <fullName evidence="1">Uncharacterized protein</fullName>
    </submittedName>
</protein>
<keyword evidence="2" id="KW-1185">Reference proteome</keyword>
<proteinExistence type="predicted"/>
<dbReference type="AlphaFoldDB" id="A0A4Y7L4V4"/>
<sequence>MCLILQTEVFSSVMIEAFGRFPPKLVSLFH</sequence>
<evidence type="ECO:0000313" key="2">
    <source>
        <dbReference type="Proteomes" id="UP000316621"/>
    </source>
</evidence>
<accession>A0A4Y7L4V4</accession>
<name>A0A4Y7L4V4_PAPSO</name>
<evidence type="ECO:0000313" key="1">
    <source>
        <dbReference type="EMBL" id="RZC79662.1"/>
    </source>
</evidence>